<evidence type="ECO:0000313" key="2">
    <source>
        <dbReference type="Proteomes" id="UP000317663"/>
    </source>
</evidence>
<dbReference type="AlphaFoldDB" id="A0A502GM05"/>
<proteinExistence type="predicted"/>
<accession>A0A502GM05</accession>
<sequence length="40" mass="4889">MADVTYYYGWGPRDGWAMTWSELNWWLVQATRLNKLKEHN</sequence>
<name>A0A502GM05_9GAMM</name>
<dbReference type="EMBL" id="RCZD01000004">
    <property type="protein sequence ID" value="TPG62552.1"/>
    <property type="molecule type" value="Genomic_DNA"/>
</dbReference>
<organism evidence="1 2">
    <name type="scientific">Ewingella americana</name>
    <dbReference type="NCBI Taxonomy" id="41202"/>
    <lineage>
        <taxon>Bacteria</taxon>
        <taxon>Pseudomonadati</taxon>
        <taxon>Pseudomonadota</taxon>
        <taxon>Gammaproteobacteria</taxon>
        <taxon>Enterobacterales</taxon>
        <taxon>Yersiniaceae</taxon>
        <taxon>Ewingella</taxon>
    </lineage>
</organism>
<dbReference type="Proteomes" id="UP000317663">
    <property type="component" value="Unassembled WGS sequence"/>
</dbReference>
<evidence type="ECO:0000313" key="1">
    <source>
        <dbReference type="EMBL" id="TPG62552.1"/>
    </source>
</evidence>
<reference evidence="1 2" key="1">
    <citation type="journal article" date="2019" name="Environ. Microbiol.">
        <title>Species interactions and distinct microbial communities in high Arctic permafrost affected cryosols are associated with the CH4 and CO2 gas fluxes.</title>
        <authorList>
            <person name="Altshuler I."/>
            <person name="Hamel J."/>
            <person name="Turney S."/>
            <person name="Magnuson E."/>
            <person name="Levesque R."/>
            <person name="Greer C."/>
            <person name="Whyte L.G."/>
        </authorList>
    </citation>
    <scope>NUCLEOTIDE SEQUENCE [LARGE SCALE GENOMIC DNA]</scope>
    <source>
        <strain evidence="1 2">E4</strain>
    </source>
</reference>
<comment type="caution">
    <text evidence="1">The sequence shown here is derived from an EMBL/GenBank/DDBJ whole genome shotgun (WGS) entry which is preliminary data.</text>
</comment>
<keyword evidence="2" id="KW-1185">Reference proteome</keyword>
<dbReference type="OrthoDB" id="6625646at2"/>
<gene>
    <name evidence="1" type="ORF">EAH77_08655</name>
</gene>
<protein>
    <submittedName>
        <fullName evidence="1">GpE family phage tail protein</fullName>
    </submittedName>
</protein>